<dbReference type="Pfam" id="PF25092">
    <property type="entry name" value="SH3_KIN17_C"/>
    <property type="match status" value="1"/>
</dbReference>
<dbReference type="PANTHER" id="PTHR12805:SF0">
    <property type="entry name" value="DNA_RNA-BINDING PROTEIN KIN17"/>
    <property type="match status" value="1"/>
</dbReference>
<dbReference type="EMBL" id="MU069448">
    <property type="protein sequence ID" value="KAF5843109.1"/>
    <property type="molecule type" value="Genomic_DNA"/>
</dbReference>
<evidence type="ECO:0000313" key="4">
    <source>
        <dbReference type="EMBL" id="KAF5843109.1"/>
    </source>
</evidence>
<sequence length="372" mass="41306">MPKHEAGSPKAIANAIKAKGLQKLRWYCQLCQKQCRDENGFKCHQMSESHMRQMELFGQSADKVVDGYSKEFEQAFLDHLKRAHPFSRVLAKNVYNEYINDRHHIHMNATRWLTLTEFVKYLGREGKCKVDETEKGWWITLIQRDPMEEIDEERRLKRTGAEREENCIERARKVARREEVEAPAGTELRKDEGEPLKLSLAPSTAGPSGGAAAAGPSAQRASSGVTASTSGQAPRSRPAAPASSIFGDDEGTDAAAAGGNKTLSKLDAIMKQELDAKAKSTRLDHWLFPNIIVKVMSKELKEAGVDQAQLETVLPQPGGRVLVVNGLYRGCTATLQAIDTDKFQAQVRLLDGPSRGKDVWQEYEDVCKLATT</sequence>
<feature type="domain" description="C2H2-type" evidence="3">
    <location>
        <begin position="28"/>
        <end position="50"/>
    </location>
</feature>
<proteinExistence type="inferred from homology"/>
<feature type="compositionally biased region" description="Low complexity" evidence="2">
    <location>
        <begin position="201"/>
        <end position="224"/>
    </location>
</feature>
<evidence type="ECO:0000313" key="5">
    <source>
        <dbReference type="Proteomes" id="UP000815325"/>
    </source>
</evidence>
<dbReference type="SUPFAM" id="SSF57667">
    <property type="entry name" value="beta-beta-alpha zinc fingers"/>
    <property type="match status" value="1"/>
</dbReference>
<feature type="region of interest" description="Disordered" evidence="2">
    <location>
        <begin position="176"/>
        <end position="258"/>
    </location>
</feature>
<dbReference type="InterPro" id="IPR036236">
    <property type="entry name" value="Znf_C2H2_sf"/>
</dbReference>
<dbReference type="PANTHER" id="PTHR12805">
    <property type="entry name" value="KIN17 KIN, ANTIGENIC DETERMINANT OF RECA PROTEIN HOMOLOG"/>
    <property type="match status" value="1"/>
</dbReference>
<evidence type="ECO:0000256" key="2">
    <source>
        <dbReference type="SAM" id="MobiDB-lite"/>
    </source>
</evidence>
<evidence type="ECO:0000259" key="3">
    <source>
        <dbReference type="PROSITE" id="PS00028"/>
    </source>
</evidence>
<name>A0ABQ7H8C6_DUNSA</name>
<dbReference type="SMART" id="SM01253">
    <property type="entry name" value="Kin17_mid"/>
    <property type="match status" value="1"/>
</dbReference>
<dbReference type="InterPro" id="IPR013087">
    <property type="entry name" value="Znf_C2H2_type"/>
</dbReference>
<comment type="similarity">
    <text evidence="1">Belongs to the KIN17 family.</text>
</comment>
<dbReference type="PROSITE" id="PS00028">
    <property type="entry name" value="ZINC_FINGER_C2H2_1"/>
    <property type="match status" value="1"/>
</dbReference>
<dbReference type="InterPro" id="IPR037321">
    <property type="entry name" value="KIN17-like"/>
</dbReference>
<dbReference type="Pfam" id="PF25095">
    <property type="entry name" value="C2H2-zf_KIN17"/>
    <property type="match status" value="1"/>
</dbReference>
<dbReference type="Proteomes" id="UP000815325">
    <property type="component" value="Unassembled WGS sequence"/>
</dbReference>
<dbReference type="Gene3D" id="1.10.10.2030">
    <property type="entry name" value="DNA/RNA-binding protein Kin17, conserved domain"/>
    <property type="match status" value="1"/>
</dbReference>
<dbReference type="InterPro" id="IPR056767">
    <property type="entry name" value="C2H2-Znf_KIN17"/>
</dbReference>
<dbReference type="Pfam" id="PF10357">
    <property type="entry name" value="WH_KIN17"/>
    <property type="match status" value="1"/>
</dbReference>
<organism evidence="4 5">
    <name type="scientific">Dunaliella salina</name>
    <name type="common">Green alga</name>
    <name type="synonym">Protococcus salinus</name>
    <dbReference type="NCBI Taxonomy" id="3046"/>
    <lineage>
        <taxon>Eukaryota</taxon>
        <taxon>Viridiplantae</taxon>
        <taxon>Chlorophyta</taxon>
        <taxon>core chlorophytes</taxon>
        <taxon>Chlorophyceae</taxon>
        <taxon>CS clade</taxon>
        <taxon>Chlamydomonadales</taxon>
        <taxon>Dunaliellaceae</taxon>
        <taxon>Dunaliella</taxon>
    </lineage>
</organism>
<dbReference type="Gene3D" id="2.30.30.30">
    <property type="match status" value="1"/>
</dbReference>
<accession>A0ABQ7H8C6</accession>
<evidence type="ECO:0000256" key="1">
    <source>
        <dbReference type="ARBA" id="ARBA00008517"/>
    </source>
</evidence>
<reference evidence="4" key="1">
    <citation type="submission" date="2017-08" db="EMBL/GenBank/DDBJ databases">
        <authorList>
            <person name="Polle J.E."/>
            <person name="Barry K."/>
            <person name="Cushman J."/>
            <person name="Schmutz J."/>
            <person name="Tran D."/>
            <person name="Hathwaick L.T."/>
            <person name="Yim W.C."/>
            <person name="Jenkins J."/>
            <person name="Mckie-Krisberg Z.M."/>
            <person name="Prochnik S."/>
            <person name="Lindquist E."/>
            <person name="Dockter R.B."/>
            <person name="Adam C."/>
            <person name="Molina H."/>
            <person name="Bunkerborg J."/>
            <person name="Jin E."/>
            <person name="Buchheim M."/>
            <person name="Magnuson J."/>
        </authorList>
    </citation>
    <scope>NUCLEOTIDE SEQUENCE</scope>
    <source>
        <strain evidence="4">CCAP 19/18</strain>
    </source>
</reference>
<dbReference type="InterPro" id="IPR041995">
    <property type="entry name" value="KOW_KIN17"/>
</dbReference>
<dbReference type="InterPro" id="IPR014722">
    <property type="entry name" value="Rib_uL2_dom2"/>
</dbReference>
<protein>
    <submittedName>
        <fullName evidence="4">Splicing factor-like protein</fullName>
    </submittedName>
</protein>
<comment type="caution">
    <text evidence="4">The sequence shown here is derived from an EMBL/GenBank/DDBJ whole genome shotgun (WGS) entry which is preliminary data.</text>
</comment>
<dbReference type="InterPro" id="IPR038254">
    <property type="entry name" value="KIN17_WH-like_sf"/>
</dbReference>
<dbReference type="CDD" id="cd13155">
    <property type="entry name" value="KOW_KIN17"/>
    <property type="match status" value="1"/>
</dbReference>
<dbReference type="InterPro" id="IPR019447">
    <property type="entry name" value="DNA/RNA-bd_Kin17_WH-like_dom"/>
</dbReference>
<keyword evidence="5" id="KW-1185">Reference proteome</keyword>
<feature type="compositionally biased region" description="Low complexity" evidence="2">
    <location>
        <begin position="233"/>
        <end position="244"/>
    </location>
</feature>
<gene>
    <name evidence="4" type="ORF">DUNSADRAFT_2146</name>
</gene>